<evidence type="ECO:0000256" key="1">
    <source>
        <dbReference type="ARBA" id="ARBA00001947"/>
    </source>
</evidence>
<dbReference type="STRING" id="1817863.A2Y62_13260"/>
<evidence type="ECO:0000256" key="5">
    <source>
        <dbReference type="ARBA" id="ARBA00022833"/>
    </source>
</evidence>
<organism evidence="8 9">
    <name type="scientific">Candidatus Fischerbacteria bacterium RBG_13_37_8</name>
    <dbReference type="NCBI Taxonomy" id="1817863"/>
    <lineage>
        <taxon>Bacteria</taxon>
        <taxon>Candidatus Fischeribacteriota</taxon>
    </lineage>
</organism>
<accession>A0A1F5VNA6</accession>
<dbReference type="GO" id="GO:0046872">
    <property type="term" value="F:metal ion binding"/>
    <property type="evidence" value="ECO:0007669"/>
    <property type="project" value="UniProtKB-KW"/>
</dbReference>
<dbReference type="Gene3D" id="3.90.180.10">
    <property type="entry name" value="Medium-chain alcohol dehydrogenases, catalytic domain"/>
    <property type="match status" value="1"/>
</dbReference>
<dbReference type="PANTHER" id="PTHR42940">
    <property type="entry name" value="ALCOHOL DEHYDROGENASE 1-RELATED"/>
    <property type="match status" value="1"/>
</dbReference>
<evidence type="ECO:0000256" key="4">
    <source>
        <dbReference type="ARBA" id="ARBA00022723"/>
    </source>
</evidence>
<gene>
    <name evidence="8" type="ORF">A2Y62_13260</name>
</gene>
<dbReference type="SMART" id="SM00829">
    <property type="entry name" value="PKS_ER"/>
    <property type="match status" value="1"/>
</dbReference>
<dbReference type="CDD" id="cd08298">
    <property type="entry name" value="CAD2"/>
    <property type="match status" value="1"/>
</dbReference>
<keyword evidence="5" id="KW-0862">Zinc</keyword>
<dbReference type="SUPFAM" id="SSF50129">
    <property type="entry name" value="GroES-like"/>
    <property type="match status" value="1"/>
</dbReference>
<dbReference type="InterPro" id="IPR011032">
    <property type="entry name" value="GroES-like_sf"/>
</dbReference>
<dbReference type="EMBL" id="MFGW01000127">
    <property type="protein sequence ID" value="OGF64886.1"/>
    <property type="molecule type" value="Genomic_DNA"/>
</dbReference>
<comment type="cofactor">
    <cofactor evidence="1">
        <name>Zn(2+)</name>
        <dbReference type="ChEBI" id="CHEBI:29105"/>
    </cofactor>
</comment>
<evidence type="ECO:0000256" key="6">
    <source>
        <dbReference type="ARBA" id="ARBA00023002"/>
    </source>
</evidence>
<dbReference type="Proteomes" id="UP000178943">
    <property type="component" value="Unassembled WGS sequence"/>
</dbReference>
<protein>
    <recommendedName>
        <fullName evidence="3">alcohol dehydrogenase</fullName>
        <ecNumber evidence="3">1.1.1.1</ecNumber>
    </recommendedName>
</protein>
<comment type="similarity">
    <text evidence="2">Belongs to the zinc-containing alcohol dehydrogenase family.</text>
</comment>
<evidence type="ECO:0000313" key="8">
    <source>
        <dbReference type="EMBL" id="OGF64886.1"/>
    </source>
</evidence>
<proteinExistence type="inferred from homology"/>
<dbReference type="NCBIfam" id="TIGR02822">
    <property type="entry name" value="adh_fam_2"/>
    <property type="match status" value="1"/>
</dbReference>
<name>A0A1F5VNA6_9BACT</name>
<dbReference type="Pfam" id="PF00107">
    <property type="entry name" value="ADH_zinc_N"/>
    <property type="match status" value="1"/>
</dbReference>
<dbReference type="InterPro" id="IPR013154">
    <property type="entry name" value="ADH-like_N"/>
</dbReference>
<sequence length="332" mass="36049">MKALIIEKPASITTAPLKMIEREIPKPSANQVLLKISKCGICHTDLHVVEGDLPPVKYPVIPGHQIVGQVLEIGDAVHNLKKSDRAGVAWLHRSCGTCRYCLKNMENLCDAPLFTGYSVDGGFAEYAIADADFTYKLPDGFSDLAAAPLLCAGIIGYRSFKLCRIKEGETLGLYGFGASAHIVLQIANYYNCKVFVFTRSEKHRTLAIELGAAWAGSSEEKPPVELASAIIFAPVGALYINALKALRKGGTVASAGIHMSPVPQFPYELLYHERIMLSVANSTREDARELLHHAVLIPIKTTVEVFPLSEANNALQLLKQGKINGAAVLEIE</sequence>
<reference evidence="8 9" key="1">
    <citation type="journal article" date="2016" name="Nat. Commun.">
        <title>Thousands of microbial genomes shed light on interconnected biogeochemical processes in an aquifer system.</title>
        <authorList>
            <person name="Anantharaman K."/>
            <person name="Brown C.T."/>
            <person name="Hug L.A."/>
            <person name="Sharon I."/>
            <person name="Castelle C.J."/>
            <person name="Probst A.J."/>
            <person name="Thomas B.C."/>
            <person name="Singh A."/>
            <person name="Wilkins M.J."/>
            <person name="Karaoz U."/>
            <person name="Brodie E.L."/>
            <person name="Williams K.H."/>
            <person name="Hubbard S.S."/>
            <person name="Banfield J.F."/>
        </authorList>
    </citation>
    <scope>NUCLEOTIDE SEQUENCE [LARGE SCALE GENOMIC DNA]</scope>
</reference>
<dbReference type="GO" id="GO:0005737">
    <property type="term" value="C:cytoplasm"/>
    <property type="evidence" value="ECO:0007669"/>
    <property type="project" value="TreeGrafter"/>
</dbReference>
<dbReference type="Gene3D" id="3.40.50.720">
    <property type="entry name" value="NAD(P)-binding Rossmann-like Domain"/>
    <property type="match status" value="1"/>
</dbReference>
<dbReference type="Pfam" id="PF08240">
    <property type="entry name" value="ADH_N"/>
    <property type="match status" value="1"/>
</dbReference>
<evidence type="ECO:0000256" key="3">
    <source>
        <dbReference type="ARBA" id="ARBA00013190"/>
    </source>
</evidence>
<evidence type="ECO:0000259" key="7">
    <source>
        <dbReference type="SMART" id="SM00829"/>
    </source>
</evidence>
<dbReference type="InterPro" id="IPR013149">
    <property type="entry name" value="ADH-like_C"/>
</dbReference>
<evidence type="ECO:0000256" key="2">
    <source>
        <dbReference type="ARBA" id="ARBA00008072"/>
    </source>
</evidence>
<keyword evidence="6" id="KW-0560">Oxidoreductase</keyword>
<dbReference type="AlphaFoldDB" id="A0A1F5VNA6"/>
<dbReference type="GO" id="GO:0004022">
    <property type="term" value="F:alcohol dehydrogenase (NAD+) activity"/>
    <property type="evidence" value="ECO:0007669"/>
    <property type="project" value="UniProtKB-EC"/>
</dbReference>
<dbReference type="InterPro" id="IPR014187">
    <property type="entry name" value="ADH_Zn_typ-2"/>
</dbReference>
<feature type="domain" description="Enoyl reductase (ER)" evidence="7">
    <location>
        <begin position="13"/>
        <end position="329"/>
    </location>
</feature>
<comment type="caution">
    <text evidence="8">The sequence shown here is derived from an EMBL/GenBank/DDBJ whole genome shotgun (WGS) entry which is preliminary data.</text>
</comment>
<dbReference type="InterPro" id="IPR020843">
    <property type="entry name" value="ER"/>
</dbReference>
<dbReference type="SUPFAM" id="SSF51735">
    <property type="entry name" value="NAD(P)-binding Rossmann-fold domains"/>
    <property type="match status" value="1"/>
</dbReference>
<dbReference type="EC" id="1.1.1.1" evidence="3"/>
<dbReference type="InterPro" id="IPR036291">
    <property type="entry name" value="NAD(P)-bd_dom_sf"/>
</dbReference>
<evidence type="ECO:0000313" key="9">
    <source>
        <dbReference type="Proteomes" id="UP000178943"/>
    </source>
</evidence>
<keyword evidence="4" id="KW-0479">Metal-binding</keyword>
<dbReference type="PANTHER" id="PTHR42940:SF8">
    <property type="entry name" value="VACUOLAR PROTEIN SORTING-ASSOCIATED PROTEIN 11"/>
    <property type="match status" value="1"/>
</dbReference>